<organism evidence="2 3">
    <name type="scientific">Heyndrickxia oleronia</name>
    <dbReference type="NCBI Taxonomy" id="38875"/>
    <lineage>
        <taxon>Bacteria</taxon>
        <taxon>Bacillati</taxon>
        <taxon>Bacillota</taxon>
        <taxon>Bacilli</taxon>
        <taxon>Bacillales</taxon>
        <taxon>Bacillaceae</taxon>
        <taxon>Heyndrickxia</taxon>
    </lineage>
</organism>
<gene>
    <name evidence="2" type="ORF">BWZ43_12335</name>
</gene>
<evidence type="ECO:0008006" key="4">
    <source>
        <dbReference type="Google" id="ProtNLM"/>
    </source>
</evidence>
<evidence type="ECO:0000313" key="2">
    <source>
        <dbReference type="EMBL" id="OOP68110.1"/>
    </source>
</evidence>
<protein>
    <recommendedName>
        <fullName evidence="4">Lipoprotein</fullName>
    </recommendedName>
</protein>
<name>A0A8E2LDJ4_9BACI</name>
<evidence type="ECO:0000256" key="1">
    <source>
        <dbReference type="SAM" id="SignalP"/>
    </source>
</evidence>
<dbReference type="AlphaFoldDB" id="A0A8E2LDJ4"/>
<dbReference type="GeneID" id="79870306"/>
<sequence length="175" mass="20109">MRRKIILLFLLISTLAACSMDKNEVKDSPLYEGRDLTIGVVGKIPDVRERNIVFKNIDLNDIRKGNLSSKYDAIFIMKEHLIEAARAPYAKIYKNSGIPFFFIESKKSHVPFIEAEIEYEAFPDTDSGEYASGYYHLSDDTEKSWGYGLYNDTVNEVNILDVFSRIFMTIKTIDQ</sequence>
<dbReference type="Proteomes" id="UP000189761">
    <property type="component" value="Unassembled WGS sequence"/>
</dbReference>
<feature type="chain" id="PRO_5039039697" description="Lipoprotein" evidence="1">
    <location>
        <begin position="20"/>
        <end position="175"/>
    </location>
</feature>
<dbReference type="EMBL" id="MTLA01000136">
    <property type="protein sequence ID" value="OOP68110.1"/>
    <property type="molecule type" value="Genomic_DNA"/>
</dbReference>
<dbReference type="RefSeq" id="WP_078110274.1">
    <property type="nucleotide sequence ID" value="NZ_BOQX01000011.1"/>
</dbReference>
<feature type="signal peptide" evidence="1">
    <location>
        <begin position="1"/>
        <end position="19"/>
    </location>
</feature>
<keyword evidence="3" id="KW-1185">Reference proteome</keyword>
<dbReference type="PROSITE" id="PS51257">
    <property type="entry name" value="PROKAR_LIPOPROTEIN"/>
    <property type="match status" value="1"/>
</dbReference>
<accession>A0A8E2LDJ4</accession>
<reference evidence="2 3" key="1">
    <citation type="submission" date="2017-01" db="EMBL/GenBank/DDBJ databases">
        <title>Draft genome sequence of Bacillus oleronius.</title>
        <authorList>
            <person name="Allam M."/>
        </authorList>
    </citation>
    <scope>NUCLEOTIDE SEQUENCE [LARGE SCALE GENOMIC DNA]</scope>
    <source>
        <strain evidence="2 3">DSM 9356</strain>
    </source>
</reference>
<keyword evidence="1" id="KW-0732">Signal</keyword>
<comment type="caution">
    <text evidence="2">The sequence shown here is derived from an EMBL/GenBank/DDBJ whole genome shotgun (WGS) entry which is preliminary data.</text>
</comment>
<evidence type="ECO:0000313" key="3">
    <source>
        <dbReference type="Proteomes" id="UP000189761"/>
    </source>
</evidence>
<proteinExistence type="predicted"/>